<feature type="compositionally biased region" description="Low complexity" evidence="1">
    <location>
        <begin position="37"/>
        <end position="52"/>
    </location>
</feature>
<sequence>MLIRTLSTSLVLLAMASAPVIAGDNGKGQGKNKGHGHPAAAQAHAHHPGNAPKPQGRHDNGRHLGWQKQAWKRGDRIPMEYLEPVYYVEDYRAYRLPPPPPGHRWVKPVDDRYLLIEAATGLIAEALGY</sequence>
<evidence type="ECO:0000313" key="4">
    <source>
        <dbReference type="Proteomes" id="UP000190061"/>
    </source>
</evidence>
<evidence type="ECO:0000256" key="1">
    <source>
        <dbReference type="SAM" id="MobiDB-lite"/>
    </source>
</evidence>
<dbReference type="OrthoDB" id="6025819at2"/>
<name>A0A1T4SIT2_9GAMM</name>
<evidence type="ECO:0000313" key="3">
    <source>
        <dbReference type="EMBL" id="SKA28063.1"/>
    </source>
</evidence>
<dbReference type="RefSeq" id="WP_078759414.1">
    <property type="nucleotide sequence ID" value="NZ_FUXP01000020.1"/>
</dbReference>
<feature type="signal peptide" evidence="2">
    <location>
        <begin position="1"/>
        <end position="22"/>
    </location>
</feature>
<feature type="chain" id="PRO_5012142859" evidence="2">
    <location>
        <begin position="23"/>
        <end position="129"/>
    </location>
</feature>
<proteinExistence type="predicted"/>
<gene>
    <name evidence="3" type="ORF">SAMN02745674_02896</name>
</gene>
<dbReference type="Gene3D" id="3.10.450.160">
    <property type="entry name" value="inner membrane protein cigr"/>
    <property type="match status" value="1"/>
</dbReference>
<evidence type="ECO:0000256" key="2">
    <source>
        <dbReference type="SAM" id="SignalP"/>
    </source>
</evidence>
<keyword evidence="2" id="KW-0732">Signal</keyword>
<dbReference type="AlphaFoldDB" id="A0A1T4SIT2"/>
<dbReference type="Proteomes" id="UP000190061">
    <property type="component" value="Unassembled WGS sequence"/>
</dbReference>
<keyword evidence="4" id="KW-1185">Reference proteome</keyword>
<feature type="region of interest" description="Disordered" evidence="1">
    <location>
        <begin position="24"/>
        <end position="63"/>
    </location>
</feature>
<dbReference type="InterPro" id="IPR024572">
    <property type="entry name" value="RcnB"/>
</dbReference>
<dbReference type="EMBL" id="FUXP01000020">
    <property type="protein sequence ID" value="SKA28063.1"/>
    <property type="molecule type" value="Genomic_DNA"/>
</dbReference>
<protein>
    <submittedName>
        <fullName evidence="3">Regulator RcnB of Ni and Co efflux</fullName>
    </submittedName>
</protein>
<accession>A0A1T4SIT2</accession>
<dbReference type="STRING" id="1122188.SAMN02745674_02896"/>
<dbReference type="Pfam" id="PF11776">
    <property type="entry name" value="RcnB"/>
    <property type="match status" value="1"/>
</dbReference>
<organism evidence="3 4">
    <name type="scientific">Lysobacter spongiicola DSM 21749</name>
    <dbReference type="NCBI Taxonomy" id="1122188"/>
    <lineage>
        <taxon>Bacteria</taxon>
        <taxon>Pseudomonadati</taxon>
        <taxon>Pseudomonadota</taxon>
        <taxon>Gammaproteobacteria</taxon>
        <taxon>Lysobacterales</taxon>
        <taxon>Lysobacteraceae</taxon>
        <taxon>Novilysobacter</taxon>
    </lineage>
</organism>
<reference evidence="3 4" key="1">
    <citation type="submission" date="2017-02" db="EMBL/GenBank/DDBJ databases">
        <authorList>
            <person name="Peterson S.W."/>
        </authorList>
    </citation>
    <scope>NUCLEOTIDE SEQUENCE [LARGE SCALE GENOMIC DNA]</scope>
    <source>
        <strain evidence="3 4">DSM 21749</strain>
    </source>
</reference>